<reference evidence="4" key="1">
    <citation type="journal article" date="2016" name="Nature">
        <title>The genome of the seagrass Zostera marina reveals angiosperm adaptation to the sea.</title>
        <authorList>
            <person name="Olsen J.L."/>
            <person name="Rouze P."/>
            <person name="Verhelst B."/>
            <person name="Lin Y.-C."/>
            <person name="Bayer T."/>
            <person name="Collen J."/>
            <person name="Dattolo E."/>
            <person name="De Paoli E."/>
            <person name="Dittami S."/>
            <person name="Maumus F."/>
            <person name="Michel G."/>
            <person name="Kersting A."/>
            <person name="Lauritano C."/>
            <person name="Lohaus R."/>
            <person name="Toepel M."/>
            <person name="Tonon T."/>
            <person name="Vanneste K."/>
            <person name="Amirebrahimi M."/>
            <person name="Brakel J."/>
            <person name="Bostroem C."/>
            <person name="Chovatia M."/>
            <person name="Grimwood J."/>
            <person name="Jenkins J.W."/>
            <person name="Jueterbock A."/>
            <person name="Mraz A."/>
            <person name="Stam W.T."/>
            <person name="Tice H."/>
            <person name="Bornberg-Bauer E."/>
            <person name="Green P.J."/>
            <person name="Pearson G.A."/>
            <person name="Procaccini G."/>
            <person name="Duarte C.M."/>
            <person name="Schmutz J."/>
            <person name="Reusch T.B.H."/>
            <person name="Van de Peer Y."/>
        </authorList>
    </citation>
    <scope>NUCLEOTIDE SEQUENCE [LARGE SCALE GENOMIC DNA]</scope>
    <source>
        <strain evidence="4">cv. Finnish</strain>
    </source>
</reference>
<organism evidence="3 4">
    <name type="scientific">Zostera marina</name>
    <name type="common">Eelgrass</name>
    <dbReference type="NCBI Taxonomy" id="29655"/>
    <lineage>
        <taxon>Eukaryota</taxon>
        <taxon>Viridiplantae</taxon>
        <taxon>Streptophyta</taxon>
        <taxon>Embryophyta</taxon>
        <taxon>Tracheophyta</taxon>
        <taxon>Spermatophyta</taxon>
        <taxon>Magnoliopsida</taxon>
        <taxon>Liliopsida</taxon>
        <taxon>Zosteraceae</taxon>
        <taxon>Zostera</taxon>
    </lineage>
</organism>
<dbReference type="PANTHER" id="PTHR47926:SF394">
    <property type="entry name" value="REPEAT-LIKE SUPERFAMILY PROTEIN, PUTATIVE-RELATED"/>
    <property type="match status" value="1"/>
</dbReference>
<evidence type="ECO:0000313" key="4">
    <source>
        <dbReference type="Proteomes" id="UP000036987"/>
    </source>
</evidence>
<dbReference type="Proteomes" id="UP000036987">
    <property type="component" value="Unassembled WGS sequence"/>
</dbReference>
<dbReference type="AlphaFoldDB" id="A0A0K9P0N4"/>
<dbReference type="PROSITE" id="PS51375">
    <property type="entry name" value="PPR"/>
    <property type="match status" value="6"/>
</dbReference>
<proteinExistence type="predicted"/>
<name>A0A0K9P0N4_ZOSMR</name>
<protein>
    <submittedName>
        <fullName evidence="3">Pentatricopeptide repeat protein 98</fullName>
    </submittedName>
</protein>
<dbReference type="FunFam" id="1.25.40.10:FF:000344">
    <property type="entry name" value="Pentatricopeptide repeat-containing protein"/>
    <property type="match status" value="1"/>
</dbReference>
<keyword evidence="1" id="KW-0677">Repeat</keyword>
<dbReference type="Pfam" id="PF13041">
    <property type="entry name" value="PPR_2"/>
    <property type="match status" value="3"/>
</dbReference>
<feature type="repeat" description="PPR" evidence="2">
    <location>
        <begin position="504"/>
        <end position="538"/>
    </location>
</feature>
<dbReference type="OrthoDB" id="1851890at2759"/>
<dbReference type="FunFam" id="1.25.40.10:FF:000351">
    <property type="entry name" value="Pentatricopeptide repeat-containing protein"/>
    <property type="match status" value="1"/>
</dbReference>
<dbReference type="GO" id="GO:0003723">
    <property type="term" value="F:RNA binding"/>
    <property type="evidence" value="ECO:0007669"/>
    <property type="project" value="InterPro"/>
</dbReference>
<dbReference type="STRING" id="29655.A0A0K9P0N4"/>
<dbReference type="InterPro" id="IPR046848">
    <property type="entry name" value="E_motif"/>
</dbReference>
<feature type="repeat" description="PPR" evidence="2">
    <location>
        <begin position="166"/>
        <end position="196"/>
    </location>
</feature>
<gene>
    <name evidence="3" type="ORF">ZOSMA_4G00570</name>
</gene>
<dbReference type="InterPro" id="IPR002885">
    <property type="entry name" value="PPR_rpt"/>
</dbReference>
<feature type="repeat" description="PPR" evidence="2">
    <location>
        <begin position="92"/>
        <end position="126"/>
    </location>
</feature>
<sequence>MAPNSWRVVSPLQCAVTSNTKVQQWSPTQIFHRLRTTTNVTEPAKLHSLLVVNGSLQQTHSHVLAAQLVGTYVNLNFAEQALKLFDHLPKRNSFAWNSILKGLLHMGHSMEVLEYYRRMADEGIVPDNFTYPSVLKACSNLLLVEEGRIVHAQIKYYRTKHGYTPNVFVQCAVIDMFAKCGYLDEARKVFDEMTVKDLVSWTTMICATTQVGDWVEALRLFSEMRSQGFGLDSVVVATVLPPCGRLGNLNFGMGMHSSGIKTGISKELTVLNATIDMYSKCGRTDVARRIFLGMEQKDVVTWSSLIAGYSQNQEFQSSLEIYSEMIGSGVRPSSVTIASVLPSLAETELLKQGRVIHGYAIRHGLVINVFVASALVDFYCRCGFLKEAQFVFETSPEKEIAICNSMIAGFVMAGDVESTLGFLRRIDIKPNSITLITVLPLFASMSMLRQGKEVHGHIVKSGLLTTKASTSTTVANSLIDMYCKCGCLGLGEKLFSMTSPSDRTVVTYNTIIAAVGMNGNTDLALSYLDEMQFYKIIPDKVTFVAVLSACSHGGRIDQGLKLYRTMINTHRIPAEMEHYSCVVDMYSRSGQVEQAWEFIRTMPVEPDSDVVGCVLGGCRVSRRMDVAEAVGKWILEKKPEDPGYYVLLCNIYASCGKWVDEEKVRENMKDRGVVKNPGYSWIQTDSTTVHYFTAQGKTHMMFDEMSQILDVLFFQMKDSHSQSVIINQSSDLNSD</sequence>
<dbReference type="InterPro" id="IPR011990">
    <property type="entry name" value="TPR-like_helical_dom_sf"/>
</dbReference>
<evidence type="ECO:0000313" key="3">
    <source>
        <dbReference type="EMBL" id="KMZ61770.1"/>
    </source>
</evidence>
<dbReference type="GO" id="GO:0009451">
    <property type="term" value="P:RNA modification"/>
    <property type="evidence" value="ECO:0007669"/>
    <property type="project" value="InterPro"/>
</dbReference>
<dbReference type="Gene3D" id="1.25.40.10">
    <property type="entry name" value="Tetratricopeptide repeat domain"/>
    <property type="match status" value="5"/>
</dbReference>
<feature type="repeat" description="PPR" evidence="2">
    <location>
        <begin position="197"/>
        <end position="231"/>
    </location>
</feature>
<dbReference type="FunFam" id="1.25.40.10:FF:000090">
    <property type="entry name" value="Pentatricopeptide repeat-containing protein, chloroplastic"/>
    <property type="match status" value="1"/>
</dbReference>
<dbReference type="EMBL" id="LFYR01001430">
    <property type="protein sequence ID" value="KMZ61770.1"/>
    <property type="molecule type" value="Genomic_DNA"/>
</dbReference>
<comment type="caution">
    <text evidence="3">The sequence shown here is derived from an EMBL/GenBank/DDBJ whole genome shotgun (WGS) entry which is preliminary data.</text>
</comment>
<evidence type="ECO:0000256" key="2">
    <source>
        <dbReference type="PROSITE-ProRule" id="PRU00708"/>
    </source>
</evidence>
<keyword evidence="4" id="KW-1185">Reference proteome</keyword>
<feature type="repeat" description="PPR" evidence="2">
    <location>
        <begin position="298"/>
        <end position="332"/>
    </location>
</feature>
<feature type="repeat" description="PPR" evidence="2">
    <location>
        <begin position="539"/>
        <end position="573"/>
    </location>
</feature>
<dbReference type="Pfam" id="PF01535">
    <property type="entry name" value="PPR"/>
    <property type="match status" value="5"/>
</dbReference>
<dbReference type="PANTHER" id="PTHR47926">
    <property type="entry name" value="PENTATRICOPEPTIDE REPEAT-CONTAINING PROTEIN"/>
    <property type="match status" value="1"/>
</dbReference>
<dbReference type="OMA" id="ILPDMEH"/>
<accession>A0A0K9P0N4</accession>
<evidence type="ECO:0000256" key="1">
    <source>
        <dbReference type="ARBA" id="ARBA00022737"/>
    </source>
</evidence>
<dbReference type="NCBIfam" id="TIGR00756">
    <property type="entry name" value="PPR"/>
    <property type="match status" value="5"/>
</dbReference>
<dbReference type="InterPro" id="IPR046960">
    <property type="entry name" value="PPR_At4g14850-like_plant"/>
</dbReference>
<dbReference type="Pfam" id="PF20431">
    <property type="entry name" value="E_motif"/>
    <property type="match status" value="1"/>
</dbReference>